<protein>
    <recommendedName>
        <fullName evidence="3">Integrase</fullName>
    </recommendedName>
</protein>
<accession>A0ABV5HX26</accession>
<evidence type="ECO:0000313" key="1">
    <source>
        <dbReference type="EMBL" id="MFB9148967.1"/>
    </source>
</evidence>
<dbReference type="Proteomes" id="UP001589670">
    <property type="component" value="Unassembled WGS sequence"/>
</dbReference>
<dbReference type="EMBL" id="JBHMEC010000008">
    <property type="protein sequence ID" value="MFB9148967.1"/>
    <property type="molecule type" value="Genomic_DNA"/>
</dbReference>
<gene>
    <name evidence="1" type="ORF">ACFFU4_04295</name>
</gene>
<keyword evidence="2" id="KW-1185">Reference proteome</keyword>
<sequence length="45" mass="5153">MAEIALAHTVGSDVERAYRRTDMVEKRREMMEDWACFVCGSSEKG</sequence>
<organism evidence="1 2">
    <name type="scientific">Roseovarius ramblicola</name>
    <dbReference type="NCBI Taxonomy" id="2022336"/>
    <lineage>
        <taxon>Bacteria</taxon>
        <taxon>Pseudomonadati</taxon>
        <taxon>Pseudomonadota</taxon>
        <taxon>Alphaproteobacteria</taxon>
        <taxon>Rhodobacterales</taxon>
        <taxon>Roseobacteraceae</taxon>
        <taxon>Roseovarius</taxon>
    </lineage>
</organism>
<name>A0ABV5HX26_9RHOB</name>
<evidence type="ECO:0000313" key="2">
    <source>
        <dbReference type="Proteomes" id="UP001589670"/>
    </source>
</evidence>
<dbReference type="RefSeq" id="WP_377067399.1">
    <property type="nucleotide sequence ID" value="NZ_JBHMEC010000008.1"/>
</dbReference>
<evidence type="ECO:0008006" key="3">
    <source>
        <dbReference type="Google" id="ProtNLM"/>
    </source>
</evidence>
<proteinExistence type="predicted"/>
<reference evidence="1 2" key="1">
    <citation type="submission" date="2024-09" db="EMBL/GenBank/DDBJ databases">
        <authorList>
            <person name="Sun Q."/>
            <person name="Mori K."/>
        </authorList>
    </citation>
    <scope>NUCLEOTIDE SEQUENCE [LARGE SCALE GENOMIC DNA]</scope>
    <source>
        <strain evidence="1 2">CECT 9424</strain>
    </source>
</reference>
<comment type="caution">
    <text evidence="1">The sequence shown here is derived from an EMBL/GenBank/DDBJ whole genome shotgun (WGS) entry which is preliminary data.</text>
</comment>